<dbReference type="Gene3D" id="3.40.630.30">
    <property type="match status" value="1"/>
</dbReference>
<accession>A0A6J6PPU4</accession>
<organism evidence="4">
    <name type="scientific">freshwater metagenome</name>
    <dbReference type="NCBI Taxonomy" id="449393"/>
    <lineage>
        <taxon>unclassified sequences</taxon>
        <taxon>metagenomes</taxon>
        <taxon>ecological metagenomes</taxon>
    </lineage>
</organism>
<dbReference type="SUPFAM" id="SSF55729">
    <property type="entry name" value="Acyl-CoA N-acyltransferases (Nat)"/>
    <property type="match status" value="1"/>
</dbReference>
<keyword evidence="2" id="KW-0012">Acyltransferase</keyword>
<dbReference type="PANTHER" id="PTHR43877">
    <property type="entry name" value="AMINOALKYLPHOSPHONATE N-ACETYLTRANSFERASE-RELATED-RELATED"/>
    <property type="match status" value="1"/>
</dbReference>
<evidence type="ECO:0000259" key="3">
    <source>
        <dbReference type="PROSITE" id="PS51186"/>
    </source>
</evidence>
<protein>
    <submittedName>
        <fullName evidence="4">Unannotated protein</fullName>
    </submittedName>
</protein>
<gene>
    <name evidence="4" type="ORF">UFOPK2399_01316</name>
</gene>
<dbReference type="InterPro" id="IPR016181">
    <property type="entry name" value="Acyl_CoA_acyltransferase"/>
</dbReference>
<dbReference type="Pfam" id="PF00583">
    <property type="entry name" value="Acetyltransf_1"/>
    <property type="match status" value="1"/>
</dbReference>
<dbReference type="GO" id="GO:0016747">
    <property type="term" value="F:acyltransferase activity, transferring groups other than amino-acyl groups"/>
    <property type="evidence" value="ECO:0007669"/>
    <property type="project" value="InterPro"/>
</dbReference>
<dbReference type="InterPro" id="IPR000182">
    <property type="entry name" value="GNAT_dom"/>
</dbReference>
<dbReference type="InterPro" id="IPR050832">
    <property type="entry name" value="Bact_Acetyltransf"/>
</dbReference>
<sequence>MTVTVRTAEPRDADALVALASAIAGEPEGWLLSDARWRSVAAERRYVRALRRHPDAGLFLATVGDTIVGRLSITRDAHPSSAHVADIGLMVAASHRRQGVATLLMGVAEEWAGFASVTKLELHVFPHNSPAIALYEKLGYLEEGVRRRHYRRPDGTYADAILMAKALA</sequence>
<dbReference type="CDD" id="cd04301">
    <property type="entry name" value="NAT_SF"/>
    <property type="match status" value="1"/>
</dbReference>
<evidence type="ECO:0000256" key="2">
    <source>
        <dbReference type="ARBA" id="ARBA00023315"/>
    </source>
</evidence>
<proteinExistence type="predicted"/>
<dbReference type="PROSITE" id="PS51186">
    <property type="entry name" value="GNAT"/>
    <property type="match status" value="1"/>
</dbReference>
<dbReference type="AlphaFoldDB" id="A0A6J6PPU4"/>
<dbReference type="PANTHER" id="PTHR43877:SF2">
    <property type="entry name" value="AMINOALKYLPHOSPHONATE N-ACETYLTRANSFERASE-RELATED"/>
    <property type="match status" value="1"/>
</dbReference>
<dbReference type="EMBL" id="CAEZXP010000004">
    <property type="protein sequence ID" value="CAB4700516.1"/>
    <property type="molecule type" value="Genomic_DNA"/>
</dbReference>
<reference evidence="4" key="1">
    <citation type="submission" date="2020-05" db="EMBL/GenBank/DDBJ databases">
        <authorList>
            <person name="Chiriac C."/>
            <person name="Salcher M."/>
            <person name="Ghai R."/>
            <person name="Kavagutti S V."/>
        </authorList>
    </citation>
    <scope>NUCLEOTIDE SEQUENCE</scope>
</reference>
<evidence type="ECO:0000313" key="4">
    <source>
        <dbReference type="EMBL" id="CAB4700516.1"/>
    </source>
</evidence>
<keyword evidence="1" id="KW-0808">Transferase</keyword>
<feature type="domain" description="N-acetyltransferase" evidence="3">
    <location>
        <begin position="3"/>
        <end position="168"/>
    </location>
</feature>
<evidence type="ECO:0000256" key="1">
    <source>
        <dbReference type="ARBA" id="ARBA00022679"/>
    </source>
</evidence>
<name>A0A6J6PPU4_9ZZZZ</name>